<dbReference type="EMBL" id="WKFB01000100">
    <property type="protein sequence ID" value="KAF6735922.1"/>
    <property type="molecule type" value="Genomic_DNA"/>
</dbReference>
<sequence length="95" mass="10437">MTTADVRMAAVVSAELRYRDGKSRNLCVRVDNSLSSLISGVNELSVNSSVILNELVEQEKPRGGQARGEEESSDDEDDEDELKSDPQPPTKRSKT</sequence>
<gene>
    <name evidence="2" type="ORF">FQA47_002483</name>
</gene>
<dbReference type="Proteomes" id="UP000646548">
    <property type="component" value="Unassembled WGS sequence"/>
</dbReference>
<proteinExistence type="predicted"/>
<evidence type="ECO:0000313" key="2">
    <source>
        <dbReference type="EMBL" id="KAF6735922.1"/>
    </source>
</evidence>
<feature type="region of interest" description="Disordered" evidence="1">
    <location>
        <begin position="56"/>
        <end position="95"/>
    </location>
</feature>
<organism evidence="2 3">
    <name type="scientific">Oryzias melastigma</name>
    <name type="common">Marine medaka</name>
    <dbReference type="NCBI Taxonomy" id="30732"/>
    <lineage>
        <taxon>Eukaryota</taxon>
        <taxon>Metazoa</taxon>
        <taxon>Chordata</taxon>
        <taxon>Craniata</taxon>
        <taxon>Vertebrata</taxon>
        <taxon>Euteleostomi</taxon>
        <taxon>Actinopterygii</taxon>
        <taxon>Neopterygii</taxon>
        <taxon>Teleostei</taxon>
        <taxon>Neoteleostei</taxon>
        <taxon>Acanthomorphata</taxon>
        <taxon>Ovalentaria</taxon>
        <taxon>Atherinomorphae</taxon>
        <taxon>Beloniformes</taxon>
        <taxon>Adrianichthyidae</taxon>
        <taxon>Oryziinae</taxon>
        <taxon>Oryzias</taxon>
    </lineage>
</organism>
<dbReference type="OrthoDB" id="8905128at2759"/>
<feature type="compositionally biased region" description="Basic and acidic residues" evidence="1">
    <location>
        <begin position="57"/>
        <end position="70"/>
    </location>
</feature>
<dbReference type="AlphaFoldDB" id="A0A834KWZ0"/>
<reference evidence="2" key="1">
    <citation type="journal article" name="BMC Genomics">
        <title>Long-read sequencing and de novo genome assembly of marine medaka (Oryzias melastigma).</title>
        <authorList>
            <person name="Liang P."/>
            <person name="Saqib H.S.A."/>
            <person name="Ni X."/>
            <person name="Shen Y."/>
        </authorList>
    </citation>
    <scope>NUCLEOTIDE SEQUENCE</scope>
    <source>
        <strain evidence="2">Bigg-433</strain>
    </source>
</reference>
<dbReference type="InterPro" id="IPR027893">
    <property type="entry name" value="GON7_meta"/>
</dbReference>
<protein>
    <submittedName>
        <fullName evidence="2">Uncharacterized protein</fullName>
    </submittedName>
</protein>
<dbReference type="Pfam" id="PF15387">
    <property type="entry name" value="DUF4611"/>
    <property type="match status" value="1"/>
</dbReference>
<dbReference type="GO" id="GO:0000408">
    <property type="term" value="C:EKC/KEOPS complex"/>
    <property type="evidence" value="ECO:0007669"/>
    <property type="project" value="InterPro"/>
</dbReference>
<accession>A0A834KWZ0</accession>
<feature type="compositionally biased region" description="Acidic residues" evidence="1">
    <location>
        <begin position="71"/>
        <end position="82"/>
    </location>
</feature>
<name>A0A834KWZ0_ORYME</name>
<comment type="caution">
    <text evidence="2">The sequence shown here is derived from an EMBL/GenBank/DDBJ whole genome shotgun (WGS) entry which is preliminary data.</text>
</comment>
<evidence type="ECO:0000313" key="3">
    <source>
        <dbReference type="Proteomes" id="UP000646548"/>
    </source>
</evidence>
<evidence type="ECO:0000256" key="1">
    <source>
        <dbReference type="SAM" id="MobiDB-lite"/>
    </source>
</evidence>